<dbReference type="GO" id="GO:0003676">
    <property type="term" value="F:nucleic acid binding"/>
    <property type="evidence" value="ECO:0007669"/>
    <property type="project" value="InterPro"/>
</dbReference>
<evidence type="ECO:0000259" key="1">
    <source>
        <dbReference type="SMART" id="SM00343"/>
    </source>
</evidence>
<evidence type="ECO:0000313" key="3">
    <source>
        <dbReference type="Proteomes" id="UP001231189"/>
    </source>
</evidence>
<name>A0AAD8WFR7_LOLMU</name>
<comment type="caution">
    <text evidence="2">The sequence shown here is derived from an EMBL/GenBank/DDBJ whole genome shotgun (WGS) entry which is preliminary data.</text>
</comment>
<protein>
    <recommendedName>
        <fullName evidence="1">CCHC-type domain-containing protein</fullName>
    </recommendedName>
</protein>
<evidence type="ECO:0000313" key="2">
    <source>
        <dbReference type="EMBL" id="KAK1660669.1"/>
    </source>
</evidence>
<gene>
    <name evidence="2" type="ORF">QYE76_048828</name>
</gene>
<feature type="domain" description="CCHC-type" evidence="1">
    <location>
        <begin position="152"/>
        <end position="168"/>
    </location>
</feature>
<dbReference type="EMBL" id="JAUUTY010000003">
    <property type="protein sequence ID" value="KAK1660669.1"/>
    <property type="molecule type" value="Genomic_DNA"/>
</dbReference>
<dbReference type="InterPro" id="IPR001878">
    <property type="entry name" value="Znf_CCHC"/>
</dbReference>
<accession>A0AAD8WFR7</accession>
<dbReference type="Gene3D" id="4.10.60.10">
    <property type="entry name" value="Zinc finger, CCHC-type"/>
    <property type="match status" value="1"/>
</dbReference>
<keyword evidence="3" id="KW-1185">Reference proteome</keyword>
<dbReference type="SMART" id="SM00343">
    <property type="entry name" value="ZnF_C2HC"/>
    <property type="match status" value="1"/>
</dbReference>
<dbReference type="Pfam" id="PF00098">
    <property type="entry name" value="zf-CCHC"/>
    <property type="match status" value="1"/>
</dbReference>
<dbReference type="GO" id="GO:0008270">
    <property type="term" value="F:zinc ion binding"/>
    <property type="evidence" value="ECO:0007669"/>
    <property type="project" value="InterPro"/>
</dbReference>
<proteinExistence type="predicted"/>
<dbReference type="InterPro" id="IPR036875">
    <property type="entry name" value="Znf_CCHC_sf"/>
</dbReference>
<organism evidence="2 3">
    <name type="scientific">Lolium multiflorum</name>
    <name type="common">Italian ryegrass</name>
    <name type="synonym">Lolium perenne subsp. multiflorum</name>
    <dbReference type="NCBI Taxonomy" id="4521"/>
    <lineage>
        <taxon>Eukaryota</taxon>
        <taxon>Viridiplantae</taxon>
        <taxon>Streptophyta</taxon>
        <taxon>Embryophyta</taxon>
        <taxon>Tracheophyta</taxon>
        <taxon>Spermatophyta</taxon>
        <taxon>Magnoliopsida</taxon>
        <taxon>Liliopsida</taxon>
        <taxon>Poales</taxon>
        <taxon>Poaceae</taxon>
        <taxon>BOP clade</taxon>
        <taxon>Pooideae</taxon>
        <taxon>Poodae</taxon>
        <taxon>Poeae</taxon>
        <taxon>Poeae Chloroplast Group 2 (Poeae type)</taxon>
        <taxon>Loliodinae</taxon>
        <taxon>Loliinae</taxon>
        <taxon>Lolium</taxon>
    </lineage>
</organism>
<dbReference type="SUPFAM" id="SSF57756">
    <property type="entry name" value="Retrovirus zinc finger-like domains"/>
    <property type="match status" value="1"/>
</dbReference>
<dbReference type="AlphaFoldDB" id="A0AAD8WFR7"/>
<dbReference type="Proteomes" id="UP001231189">
    <property type="component" value="Unassembled WGS sequence"/>
</dbReference>
<reference evidence="2" key="1">
    <citation type="submission" date="2023-07" db="EMBL/GenBank/DDBJ databases">
        <title>A chromosome-level genome assembly of Lolium multiflorum.</title>
        <authorList>
            <person name="Chen Y."/>
            <person name="Copetti D."/>
            <person name="Kolliker R."/>
            <person name="Studer B."/>
        </authorList>
    </citation>
    <scope>NUCLEOTIDE SEQUENCE</scope>
    <source>
        <strain evidence="2">02402/16</strain>
        <tissue evidence="2">Leaf</tissue>
    </source>
</reference>
<sequence>MMSMFETQARKERYNVSRALLGCKLNNGDPLSPHVIKMIGYVQSLERLGFPLSDKFATDVILHSLPSAYGTFISNYHLHTMDKKLTKLHGILKTVEADIKRGSTNQVLMVQGTSKIKKSWLNKKAKSKGGSISDASPSAASVAQPAKSLGTVCFYCKEEGHWKRICDKYHADKAKTSGSWTSDSSTYQDAMGSTDSESWFGAMSSEFKSMDDNLVWNLVDLPDGSRAVECKWVFKKKIVMDGNVYVYKA</sequence>
<dbReference type="Pfam" id="PF14223">
    <property type="entry name" value="Retrotran_gag_2"/>
    <property type="match status" value="1"/>
</dbReference>